<accession>A0A420XG08</accession>
<dbReference type="OrthoDB" id="6466777at2"/>
<dbReference type="RefSeq" id="WP_121122862.1">
    <property type="nucleotide sequence ID" value="NZ_CP016604.1"/>
</dbReference>
<evidence type="ECO:0000256" key="1">
    <source>
        <dbReference type="ARBA" id="ARBA00004561"/>
    </source>
</evidence>
<dbReference type="Pfam" id="PF00419">
    <property type="entry name" value="Fimbrial"/>
    <property type="match status" value="1"/>
</dbReference>
<dbReference type="Proteomes" id="UP000280099">
    <property type="component" value="Unassembled WGS sequence"/>
</dbReference>
<dbReference type="AlphaFoldDB" id="A0A420XG08"/>
<evidence type="ECO:0000256" key="4">
    <source>
        <dbReference type="ARBA" id="ARBA00023263"/>
    </source>
</evidence>
<gene>
    <name evidence="7" type="ORF">DES31_1103</name>
</gene>
<feature type="domain" description="Fimbrial-type adhesion" evidence="6">
    <location>
        <begin position="161"/>
        <end position="297"/>
    </location>
</feature>
<sequence>MVLKQKYISIFVSSLVGFFTATTNSYADQFINENKIISFGNLKTYYYKENFMNKEIFRTDNINIGDNSILSIQHNNINFWNNNGKNYIQTDTDGVYVSLEINGYDFYSDNQQSWLSSIKDNISLKVGVLIDKPSESHINAFSLGHLNLSNGQRIDITMNSFSIDVIRHSCSLKENIQNVKLQNITLSQINNQHEVFGGNFNLSLDCDDGVLVTAMVTDNNNPANNTSILSLSSDSTAKGVGLKLYKENYQLINLNQMWIFSQNDPSPISNFSVKYVKTGKVEAGFLHATAVFSFDYK</sequence>
<organism evidence="7 8">
    <name type="scientific">Otariodibacter oris</name>
    <dbReference type="NCBI Taxonomy" id="1032623"/>
    <lineage>
        <taxon>Bacteria</taxon>
        <taxon>Pseudomonadati</taxon>
        <taxon>Pseudomonadota</taxon>
        <taxon>Gammaproteobacteria</taxon>
        <taxon>Pasteurellales</taxon>
        <taxon>Pasteurellaceae</taxon>
        <taxon>Otariodibacter</taxon>
    </lineage>
</organism>
<dbReference type="InterPro" id="IPR050263">
    <property type="entry name" value="Bact_Fimbrial_Adh_Pro"/>
</dbReference>
<keyword evidence="3 5" id="KW-0732">Signal</keyword>
<dbReference type="SUPFAM" id="SSF49401">
    <property type="entry name" value="Bacterial adhesins"/>
    <property type="match status" value="1"/>
</dbReference>
<dbReference type="InterPro" id="IPR000259">
    <property type="entry name" value="Adhesion_dom_fimbrial"/>
</dbReference>
<dbReference type="PANTHER" id="PTHR33420:SF3">
    <property type="entry name" value="FIMBRIAL SUBUNIT ELFA"/>
    <property type="match status" value="1"/>
</dbReference>
<reference evidence="7 8" key="1">
    <citation type="submission" date="2018-10" db="EMBL/GenBank/DDBJ databases">
        <title>Genomic Encyclopedia of Type Strains, Phase IV (KMG-IV): sequencing the most valuable type-strain genomes for metagenomic binning, comparative biology and taxonomic classification.</title>
        <authorList>
            <person name="Goeker M."/>
        </authorList>
    </citation>
    <scope>NUCLEOTIDE SEQUENCE [LARGE SCALE GENOMIC DNA]</scope>
    <source>
        <strain evidence="7 8">DSM 23800</strain>
    </source>
</reference>
<evidence type="ECO:0000256" key="3">
    <source>
        <dbReference type="ARBA" id="ARBA00022729"/>
    </source>
</evidence>
<evidence type="ECO:0000313" key="7">
    <source>
        <dbReference type="EMBL" id="RKR71755.1"/>
    </source>
</evidence>
<dbReference type="PANTHER" id="PTHR33420">
    <property type="entry name" value="FIMBRIAL SUBUNIT ELFA-RELATED"/>
    <property type="match status" value="1"/>
</dbReference>
<dbReference type="GO" id="GO:0043709">
    <property type="term" value="P:cell adhesion involved in single-species biofilm formation"/>
    <property type="evidence" value="ECO:0007669"/>
    <property type="project" value="TreeGrafter"/>
</dbReference>
<dbReference type="GO" id="GO:0009289">
    <property type="term" value="C:pilus"/>
    <property type="evidence" value="ECO:0007669"/>
    <property type="project" value="UniProtKB-SubCell"/>
</dbReference>
<proteinExistence type="inferred from homology"/>
<name>A0A420XG08_9PAST</name>
<evidence type="ECO:0000256" key="5">
    <source>
        <dbReference type="SAM" id="SignalP"/>
    </source>
</evidence>
<comment type="caution">
    <text evidence="7">The sequence shown here is derived from an EMBL/GenBank/DDBJ whole genome shotgun (WGS) entry which is preliminary data.</text>
</comment>
<keyword evidence="4" id="KW-0281">Fimbrium</keyword>
<comment type="similarity">
    <text evidence="2">Belongs to the fimbrial protein family.</text>
</comment>
<feature type="signal peptide" evidence="5">
    <location>
        <begin position="1"/>
        <end position="27"/>
    </location>
</feature>
<comment type="subcellular location">
    <subcellularLocation>
        <location evidence="1">Fimbrium</location>
    </subcellularLocation>
</comment>
<dbReference type="Gene3D" id="2.60.40.1090">
    <property type="entry name" value="Fimbrial-type adhesion domain"/>
    <property type="match status" value="1"/>
</dbReference>
<dbReference type="EMBL" id="RBJC01000006">
    <property type="protein sequence ID" value="RKR71755.1"/>
    <property type="molecule type" value="Genomic_DNA"/>
</dbReference>
<protein>
    <submittedName>
        <fullName evidence="7">Type 1 fimbria pilin</fullName>
    </submittedName>
</protein>
<evidence type="ECO:0000313" key="8">
    <source>
        <dbReference type="Proteomes" id="UP000280099"/>
    </source>
</evidence>
<dbReference type="InterPro" id="IPR008966">
    <property type="entry name" value="Adhesion_dom_sf"/>
</dbReference>
<keyword evidence="8" id="KW-1185">Reference proteome</keyword>
<evidence type="ECO:0000259" key="6">
    <source>
        <dbReference type="Pfam" id="PF00419"/>
    </source>
</evidence>
<dbReference type="InterPro" id="IPR036937">
    <property type="entry name" value="Adhesion_dom_fimbrial_sf"/>
</dbReference>
<evidence type="ECO:0000256" key="2">
    <source>
        <dbReference type="ARBA" id="ARBA00006671"/>
    </source>
</evidence>
<feature type="chain" id="PRO_5019554985" evidence="5">
    <location>
        <begin position="28"/>
        <end position="297"/>
    </location>
</feature>